<dbReference type="EMBL" id="CP002857">
    <property type="protein sequence ID" value="AEI10143.1"/>
    <property type="molecule type" value="Genomic_DNA"/>
</dbReference>
<organism evidence="2 3">
    <name type="scientific">Corynebacterium resistens (strain DSM 45100 / JCM 12819 / GTC 2026 / SICGH 158)</name>
    <dbReference type="NCBI Taxonomy" id="662755"/>
    <lineage>
        <taxon>Bacteria</taxon>
        <taxon>Bacillati</taxon>
        <taxon>Actinomycetota</taxon>
        <taxon>Actinomycetes</taxon>
        <taxon>Mycobacteriales</taxon>
        <taxon>Corynebacteriaceae</taxon>
        <taxon>Corynebacterium</taxon>
    </lineage>
</organism>
<reference evidence="2 3" key="1">
    <citation type="journal article" date="2012" name="BMC Genomics">
        <title>Complete genome sequence, lifestyle, and multi-drug resistance of the human pathogen Corynebacterium resistens DSM 45100 isolated from blood samples of a leukemia patient.</title>
        <authorList>
            <person name="Schroder J."/>
            <person name="Maus I."/>
            <person name="Meyer K."/>
            <person name="Wordemann S."/>
            <person name="Blom J."/>
            <person name="Jaenicke S."/>
            <person name="Schneider J."/>
            <person name="Trost E."/>
            <person name="Tauch A."/>
        </authorList>
    </citation>
    <scope>NUCLEOTIDE SEQUENCE [LARGE SCALE GENOMIC DNA]</scope>
    <source>
        <strain evidence="3">DSM 45100 / JCM 12819 / CCUG 50093 / GTC 2026 / SICGH 158</strain>
    </source>
</reference>
<accession>F8E1T0</accession>
<gene>
    <name evidence="2" type="ordered locus">CRES_1791</name>
</gene>
<dbReference type="GO" id="GO:0005886">
    <property type="term" value="C:plasma membrane"/>
    <property type="evidence" value="ECO:0007669"/>
    <property type="project" value="TreeGrafter"/>
</dbReference>
<dbReference type="STRING" id="662755.CRES_1791"/>
<dbReference type="eggNOG" id="COG3268">
    <property type="taxonomic scope" value="Bacteria"/>
</dbReference>
<dbReference type="GO" id="GO:0009247">
    <property type="term" value="P:glycolipid biosynthetic process"/>
    <property type="evidence" value="ECO:0007669"/>
    <property type="project" value="TreeGrafter"/>
</dbReference>
<proteinExistence type="predicted"/>
<dbReference type="HOGENOM" id="CLU_031002_0_2_11"/>
<dbReference type="AlphaFoldDB" id="F8E1T0"/>
<evidence type="ECO:0000313" key="3">
    <source>
        <dbReference type="Proteomes" id="UP000000492"/>
    </source>
</evidence>
<evidence type="ECO:0000259" key="1">
    <source>
        <dbReference type="Pfam" id="PF03435"/>
    </source>
</evidence>
<keyword evidence="3" id="KW-1185">Reference proteome</keyword>
<dbReference type="OrthoDB" id="4369409at2"/>
<sequence length="425" mass="45511">MTDSQSRAHRSHDVVLFGATGFVGKLTAIYLADNAPAGTRIALAGRNREKLESVRAEIAAEHPTAADFPLLIADSTDDASLRAMAESTRVVISTVGPYMRYGEPLTAACAAAGTHYVDLCGETLFMRQTIDNHHTTAQSTGARIVQPCGFDSVPSDIGMLLLHEEAKKHSPTSLSDATMIVKMKGGLSGGTIDSIRNQFSEVDKNPELGKVIADPYTLSPDRDAEPDLGKQPDHGFLALDDYGQEGAFAGPFVMASCNTRVVRRSNALLDYAYGPKLRYREFMYTGKGVKGRAMSYVTGLGLGAGIKLIQNEKLRPKLTKWIPEPGDGPSEESRENGFFRTTHYGTLSDGTRISSRMEMQADPGYKGTSLLLGEAALTLALHEAELPKVDGSETGGGVLTPATGLGLAYVERLRAAGVQLSTRSI</sequence>
<dbReference type="Pfam" id="PF03435">
    <property type="entry name" value="Sacchrp_dh_NADP"/>
    <property type="match status" value="1"/>
</dbReference>
<dbReference type="SUPFAM" id="SSF51735">
    <property type="entry name" value="NAD(P)-binding Rossmann-fold domains"/>
    <property type="match status" value="1"/>
</dbReference>
<dbReference type="PANTHER" id="PTHR12286:SF5">
    <property type="entry name" value="SACCHAROPINE DEHYDROGENASE-LIKE OXIDOREDUCTASE"/>
    <property type="match status" value="1"/>
</dbReference>
<dbReference type="InterPro" id="IPR051276">
    <property type="entry name" value="Saccharopine_DH-like_oxidrdct"/>
</dbReference>
<dbReference type="KEGG" id="crd:CRES_1791"/>
<dbReference type="Gene3D" id="3.40.50.720">
    <property type="entry name" value="NAD(P)-binding Rossmann-like Domain"/>
    <property type="match status" value="1"/>
</dbReference>
<dbReference type="PANTHER" id="PTHR12286">
    <property type="entry name" value="SACCHAROPINE DEHYDROGENASE-LIKE OXIDOREDUCTASE"/>
    <property type="match status" value="1"/>
</dbReference>
<feature type="domain" description="Saccharopine dehydrogenase NADP binding" evidence="1">
    <location>
        <begin position="14"/>
        <end position="143"/>
    </location>
</feature>
<dbReference type="RefSeq" id="WP_013889130.1">
    <property type="nucleotide sequence ID" value="NC_015673.1"/>
</dbReference>
<protein>
    <recommendedName>
        <fullName evidence="1">Saccharopine dehydrogenase NADP binding domain-containing protein</fullName>
    </recommendedName>
</protein>
<dbReference type="InterPro" id="IPR005097">
    <property type="entry name" value="Sacchrp_dh_NADP-bd"/>
</dbReference>
<name>F8E1T0_CORRG</name>
<dbReference type="InterPro" id="IPR036291">
    <property type="entry name" value="NAD(P)-bd_dom_sf"/>
</dbReference>
<evidence type="ECO:0000313" key="2">
    <source>
        <dbReference type="EMBL" id="AEI10143.1"/>
    </source>
</evidence>
<dbReference type="Proteomes" id="UP000000492">
    <property type="component" value="Chromosome"/>
</dbReference>